<dbReference type="PANTHER" id="PTHR13847">
    <property type="entry name" value="SARCOSINE DEHYDROGENASE-RELATED"/>
    <property type="match status" value="1"/>
</dbReference>
<name>A0A368XJU2_9BURK</name>
<protein>
    <submittedName>
        <fullName evidence="3">D-amino-acid dehydrogenase</fullName>
    </submittedName>
</protein>
<dbReference type="PANTHER" id="PTHR13847:SF289">
    <property type="entry name" value="GLYCINE OXIDASE"/>
    <property type="match status" value="1"/>
</dbReference>
<reference evidence="3 4" key="1">
    <citation type="submission" date="2018-07" db="EMBL/GenBank/DDBJ databases">
        <title>Genomic Encyclopedia of Type Strains, Phase IV (KMG-IV): sequencing the most valuable type-strain genomes for metagenomic binning, comparative biology and taxonomic classification.</title>
        <authorList>
            <person name="Goeker M."/>
        </authorList>
    </citation>
    <scope>NUCLEOTIDE SEQUENCE [LARGE SCALE GENOMIC DNA]</scope>
    <source>
        <strain evidence="3 4">DSM 21634</strain>
    </source>
</reference>
<dbReference type="GO" id="GO:0005737">
    <property type="term" value="C:cytoplasm"/>
    <property type="evidence" value="ECO:0007669"/>
    <property type="project" value="TreeGrafter"/>
</dbReference>
<dbReference type="InterPro" id="IPR036188">
    <property type="entry name" value="FAD/NAD-bd_sf"/>
</dbReference>
<dbReference type="AlphaFoldDB" id="A0A368XJU2"/>
<dbReference type="Pfam" id="PF01266">
    <property type="entry name" value="DAO"/>
    <property type="match status" value="1"/>
</dbReference>
<dbReference type="GO" id="GO:0016491">
    <property type="term" value="F:oxidoreductase activity"/>
    <property type="evidence" value="ECO:0007669"/>
    <property type="project" value="UniProtKB-KW"/>
</dbReference>
<dbReference type="Proteomes" id="UP000252884">
    <property type="component" value="Unassembled WGS sequence"/>
</dbReference>
<keyword evidence="4" id="KW-1185">Reference proteome</keyword>
<gene>
    <name evidence="3" type="ORF">DES41_108285</name>
</gene>
<dbReference type="Gene3D" id="3.50.50.60">
    <property type="entry name" value="FAD/NAD(P)-binding domain"/>
    <property type="match status" value="2"/>
</dbReference>
<organism evidence="3 4">
    <name type="scientific">Pseudorhodoferax soli</name>
    <dbReference type="NCBI Taxonomy" id="545864"/>
    <lineage>
        <taxon>Bacteria</taxon>
        <taxon>Pseudomonadati</taxon>
        <taxon>Pseudomonadota</taxon>
        <taxon>Betaproteobacteria</taxon>
        <taxon>Burkholderiales</taxon>
        <taxon>Comamonadaceae</taxon>
    </lineage>
</organism>
<keyword evidence="1" id="KW-0560">Oxidoreductase</keyword>
<evidence type="ECO:0000313" key="3">
    <source>
        <dbReference type="EMBL" id="RCW68105.1"/>
    </source>
</evidence>
<dbReference type="Gene3D" id="3.30.9.10">
    <property type="entry name" value="D-Amino Acid Oxidase, subunit A, domain 2"/>
    <property type="match status" value="1"/>
</dbReference>
<accession>A0A368XJU2</accession>
<dbReference type="EMBL" id="QPJK01000008">
    <property type="protein sequence ID" value="RCW68105.1"/>
    <property type="molecule type" value="Genomic_DNA"/>
</dbReference>
<dbReference type="SUPFAM" id="SSF51905">
    <property type="entry name" value="FAD/NAD(P)-binding domain"/>
    <property type="match status" value="1"/>
</dbReference>
<evidence type="ECO:0000259" key="2">
    <source>
        <dbReference type="Pfam" id="PF01266"/>
    </source>
</evidence>
<dbReference type="InterPro" id="IPR006076">
    <property type="entry name" value="FAD-dep_OxRdtase"/>
</dbReference>
<evidence type="ECO:0000256" key="1">
    <source>
        <dbReference type="ARBA" id="ARBA00023002"/>
    </source>
</evidence>
<dbReference type="RefSeq" id="WP_114470635.1">
    <property type="nucleotide sequence ID" value="NZ_QPJK01000008.1"/>
</dbReference>
<dbReference type="OrthoDB" id="18526at2"/>
<evidence type="ECO:0000313" key="4">
    <source>
        <dbReference type="Proteomes" id="UP000252884"/>
    </source>
</evidence>
<dbReference type="SUPFAM" id="SSF54373">
    <property type="entry name" value="FAD-linked reductases, C-terminal domain"/>
    <property type="match status" value="1"/>
</dbReference>
<comment type="caution">
    <text evidence="3">The sequence shown here is derived from an EMBL/GenBank/DDBJ whole genome shotgun (WGS) entry which is preliminary data.</text>
</comment>
<dbReference type="NCBIfam" id="NF009074">
    <property type="entry name" value="PRK12409.1"/>
    <property type="match status" value="1"/>
</dbReference>
<sequence length="424" mass="45875">MNPSHIAVVGGGITGVTTAYALARRGFAVTLYERHRYAAMETSFANGGQLSASNAEVWNLPATMLKGLKWMLRADAPLLVSPKPSWHKLSWFAEFIAAMPHYARNTVETARLAIAAREHLFDWAEAEGIAFDHQREGILHIYRDQAGFDHAGRVSRLLAQGGLERRAVTPGEMRAIEPTLAGDYYGGWYTESDSTGDIHRFTVGLAQAAARRGVQCLYEQQVESVLSDAGGVRITATGPDGQRHTRQHDGVVVCAGVASRRFAAALGDRVNIYPVKGYSITVHLDDEASRAAAPQVSLLDDATKLVTSRLGPDRFRVAGTAEFNGENRDIRADRIRPLVDWVRECFPGVDTRRVTPWAGLRPMLPNMLPRVGRGRSANVFYNTGHGHLGWTLSAVTADMVAGTVATAFGGAGWAVPHGPLGAAA</sequence>
<proteinExistence type="predicted"/>
<feature type="domain" description="FAD dependent oxidoreductase" evidence="2">
    <location>
        <begin position="6"/>
        <end position="401"/>
    </location>
</feature>